<accession>A0A8C3FK93</accession>
<proteinExistence type="predicted"/>
<dbReference type="Proteomes" id="UP000694380">
    <property type="component" value="Chromosome 6"/>
</dbReference>
<keyword evidence="2" id="KW-1185">Reference proteome</keyword>
<name>A0A8C3FK93_CHRPI</name>
<dbReference type="Ensembl" id="ENSCPBT00000012405.1">
    <property type="protein sequence ID" value="ENSCPBP00000010334.1"/>
    <property type="gene ID" value="ENSCPBG00000007946.1"/>
</dbReference>
<reference evidence="1" key="1">
    <citation type="journal article" date="2015" name="Genome Biol. Evol.">
        <title>Physical Mapping and Refinement of the Painted Turtle Genome (Chrysemys picta) Inform Amniote Genome Evolution and Challenge Turtle-Bird Chromosomal Conservation.</title>
        <authorList>
            <person name="Badenhorst D."/>
            <person name="Hillier L.W."/>
            <person name="Literman R."/>
            <person name="Montiel E.E."/>
            <person name="Radhakrishnan S."/>
            <person name="Shen Y."/>
            <person name="Minx P."/>
            <person name="Janes D.E."/>
            <person name="Warren W.C."/>
            <person name="Edwards S.V."/>
            <person name="Valenzuela N."/>
        </authorList>
    </citation>
    <scope>NUCLEOTIDE SEQUENCE [LARGE SCALE GENOMIC DNA]</scope>
</reference>
<reference evidence="1" key="2">
    <citation type="submission" date="2025-08" db="UniProtKB">
        <authorList>
            <consortium name="Ensembl"/>
        </authorList>
    </citation>
    <scope>IDENTIFICATION</scope>
</reference>
<organism evidence="1 2">
    <name type="scientific">Chrysemys picta bellii</name>
    <name type="common">Western painted turtle</name>
    <name type="synonym">Emys bellii</name>
    <dbReference type="NCBI Taxonomy" id="8478"/>
    <lineage>
        <taxon>Eukaryota</taxon>
        <taxon>Metazoa</taxon>
        <taxon>Chordata</taxon>
        <taxon>Craniata</taxon>
        <taxon>Vertebrata</taxon>
        <taxon>Euteleostomi</taxon>
        <taxon>Archelosauria</taxon>
        <taxon>Testudinata</taxon>
        <taxon>Testudines</taxon>
        <taxon>Cryptodira</taxon>
        <taxon>Durocryptodira</taxon>
        <taxon>Testudinoidea</taxon>
        <taxon>Emydidae</taxon>
        <taxon>Chrysemys</taxon>
    </lineage>
</organism>
<sequence>HLENYGNNTAIHKPDVIPCTEQGEETCFPNLQVSVDKVILRGFSTGEE</sequence>
<dbReference type="AlphaFoldDB" id="A0A8C3FK93"/>
<evidence type="ECO:0000313" key="2">
    <source>
        <dbReference type="Proteomes" id="UP000694380"/>
    </source>
</evidence>
<reference evidence="1" key="3">
    <citation type="submission" date="2025-09" db="UniProtKB">
        <authorList>
            <consortium name="Ensembl"/>
        </authorList>
    </citation>
    <scope>IDENTIFICATION</scope>
</reference>
<protein>
    <submittedName>
        <fullName evidence="1">Uncharacterized protein</fullName>
    </submittedName>
</protein>
<evidence type="ECO:0000313" key="1">
    <source>
        <dbReference type="Ensembl" id="ENSCPBP00000010334.1"/>
    </source>
</evidence>